<name>A0A7X2L166_9BACL</name>
<dbReference type="EMBL" id="WJXB01000002">
    <property type="protein sequence ID" value="MRN52838.1"/>
    <property type="molecule type" value="Genomic_DNA"/>
</dbReference>
<organism evidence="1 2">
    <name type="scientific">Paenibacillus monticola</name>
    <dbReference type="NCBI Taxonomy" id="2666075"/>
    <lineage>
        <taxon>Bacteria</taxon>
        <taxon>Bacillati</taxon>
        <taxon>Bacillota</taxon>
        <taxon>Bacilli</taxon>
        <taxon>Bacillales</taxon>
        <taxon>Paenibacillaceae</taxon>
        <taxon>Paenibacillus</taxon>
    </lineage>
</organism>
<reference evidence="1 2" key="1">
    <citation type="submission" date="2019-11" db="EMBL/GenBank/DDBJ databases">
        <title>Paenibacillus monticola sp. nov., a novel PGPR strain isolated from mountain sample in China.</title>
        <authorList>
            <person name="Zhao Q."/>
            <person name="Li H.-P."/>
            <person name="Zhang J.-L."/>
        </authorList>
    </citation>
    <scope>NUCLEOTIDE SEQUENCE [LARGE SCALE GENOMIC DNA]</scope>
    <source>
        <strain evidence="1 2">LC-T2</strain>
    </source>
</reference>
<gene>
    <name evidence="1" type="ORF">GJB61_07475</name>
</gene>
<dbReference type="AlphaFoldDB" id="A0A7X2L166"/>
<dbReference type="InterPro" id="IPR052928">
    <property type="entry name" value="Desiccation-related_membrane"/>
</dbReference>
<dbReference type="InterPro" id="IPR024623">
    <property type="entry name" value="YtxH"/>
</dbReference>
<dbReference type="Pfam" id="PF12732">
    <property type="entry name" value="YtxH"/>
    <property type="match status" value="1"/>
</dbReference>
<accession>A0A7X2L166</accession>
<sequence>MKKDTKSLLWAAIAGTVVGSVTALLFAPKPGKELRKDIAEGTASTLEKAQEIAAQAGDKSVELYSKAKDTVEQVVHEVRERVKPCTSAEDEEEPLVVSGIITEEAVIAVEVDDTDVDDKDNNDIL</sequence>
<dbReference type="RefSeq" id="WP_154117840.1">
    <property type="nucleotide sequence ID" value="NZ_WJXB01000002.1"/>
</dbReference>
<evidence type="ECO:0000313" key="1">
    <source>
        <dbReference type="EMBL" id="MRN52838.1"/>
    </source>
</evidence>
<evidence type="ECO:0000313" key="2">
    <source>
        <dbReference type="Proteomes" id="UP000463051"/>
    </source>
</evidence>
<dbReference type="Proteomes" id="UP000463051">
    <property type="component" value="Unassembled WGS sequence"/>
</dbReference>
<dbReference type="PANTHER" id="PTHR35792:SF2">
    <property type="entry name" value="GENERAL STRESS PROTEIN"/>
    <property type="match status" value="1"/>
</dbReference>
<proteinExistence type="predicted"/>
<protein>
    <submittedName>
        <fullName evidence="1">YtxH domain-containing protein</fullName>
    </submittedName>
</protein>
<comment type="caution">
    <text evidence="1">The sequence shown here is derived from an EMBL/GenBank/DDBJ whole genome shotgun (WGS) entry which is preliminary data.</text>
</comment>
<keyword evidence="2" id="KW-1185">Reference proteome</keyword>
<dbReference type="PANTHER" id="PTHR35792">
    <property type="entry name" value="GENERAL STRESS PROTEIN"/>
    <property type="match status" value="1"/>
</dbReference>